<dbReference type="PANTHER" id="PTHR36985">
    <property type="entry name" value="TRANSLOCATION AND ASSEMBLY MODULE SUBUNIT TAMB"/>
    <property type="match status" value="1"/>
</dbReference>
<evidence type="ECO:0000256" key="2">
    <source>
        <dbReference type="ARBA" id="ARBA00022692"/>
    </source>
</evidence>
<feature type="chain" id="PRO_5045879028" evidence="7">
    <location>
        <begin position="16"/>
        <end position="1416"/>
    </location>
</feature>
<keyword evidence="2 6" id="KW-0812">Transmembrane</keyword>
<feature type="compositionally biased region" description="Gly residues" evidence="5">
    <location>
        <begin position="48"/>
        <end position="74"/>
    </location>
</feature>
<dbReference type="InterPro" id="IPR007452">
    <property type="entry name" value="TamB_C"/>
</dbReference>
<dbReference type="PANTHER" id="PTHR36985:SF1">
    <property type="entry name" value="TRANSLOCATION AND ASSEMBLY MODULE SUBUNIT TAMB"/>
    <property type="match status" value="1"/>
</dbReference>
<evidence type="ECO:0000256" key="6">
    <source>
        <dbReference type="SAM" id="Phobius"/>
    </source>
</evidence>
<feature type="compositionally biased region" description="Low complexity" evidence="5">
    <location>
        <begin position="547"/>
        <end position="594"/>
    </location>
</feature>
<evidence type="ECO:0000256" key="5">
    <source>
        <dbReference type="SAM" id="MobiDB-lite"/>
    </source>
</evidence>
<name>A0ABT3ZLN5_9BURK</name>
<evidence type="ECO:0000256" key="1">
    <source>
        <dbReference type="ARBA" id="ARBA00004167"/>
    </source>
</evidence>
<feature type="signal peptide" evidence="7">
    <location>
        <begin position="1"/>
        <end position="15"/>
    </location>
</feature>
<keyword evidence="7" id="KW-0732">Signal</keyword>
<evidence type="ECO:0000256" key="7">
    <source>
        <dbReference type="SAM" id="SignalP"/>
    </source>
</evidence>
<comment type="subcellular location">
    <subcellularLocation>
        <location evidence="1">Membrane</location>
        <topology evidence="1">Single-pass membrane protein</topology>
    </subcellularLocation>
</comment>
<keyword evidence="3 6" id="KW-1133">Transmembrane helix</keyword>
<protein>
    <submittedName>
        <fullName evidence="9">Translocation/assembly module TamB domain-containing protein</fullName>
    </submittedName>
</protein>
<sequence>MKVSLALPSPMLALAGRHAPGVPAAAASVAAAGAGKGVPETGMSGEAGRTGPGAGEGNDHGGNGGNGGNGGDGGKGGRRPRGIGRRIGRALVYAVLFVVLLAALLLGALFGAVHTERGTRLAWQAATRLLPAHLSGRLEGGALQTGVRLHDVAWRSAGLEVRVDRVSGRWHLSRAPWRFTLEYLRVGTVDVRIAPAPSRPGSPATLPDSLVSPIQLDIRDVRVEKIAVHSGASTTRIDALALHGGTDGRHHRLVLDGVSTPYGDAHARVALDGVRPFATTGTARFAGAVSGQAVDVSARVSGSLETLVADVAASGMKLAGQAHIEATPFASVPVKLVTIAADHLNPQAFGAGAPAADLKVRAQLRPVASPAAGTPLVVSGPISIENASPGSLDAKRLPLIDARATVRLDASAQTVEALRVRLLNDATVTGRGRLSQGRGELALDIAKLDLHALHAALRPTQLAGTVALGLKGDTQTVAARLADPAAALALRAAVVATPAQTAFRQVQLSVGKGRADLSGTLKRDTDASFAFKGTLRDFDPLALMSAQQASAPAPRQGASRQTAGRPATVRPTADRPAATRQTATRQTATRQTATRRIEARVSGTFDATGTLAPEVRAKIGFALNDSVYDGLPMTGSGTVQLAGTRLLPSRARLSVAGNDVALDGSFGAPADRLNFTIQAPQLDRLGFGLAGELSARGDVTGSIAHPNVTAQYQASGLVLGDLRLGHAQGQAQLRDGANGALNASVDARDLSAPGLSLQTLTARVSGTRARHTLDASAQGSLRGNRLDASLAAQGGLTDNHGVTGWRGTISQLQNRGTPALQLSAPVSIVAAPRHVEIGATRLSLEGAVLDLRNALYQEGQIRSAGTVTGIDVARMLALQAEFTGKPNTTLTDLVLDGDWDFGLGATASGHIALRRHGGDLQVNAGQGPAGLGIEKLSARVDFPGGSRAHLTVNAQAARLGTLAAALDSTLVERDGLLTLADASPLNGTIAADLPSLRTTGGLLGPTYIFDGAIGLRLAVAGNVGKPKLSGTISGQKLGATLVDQGVQLRNGVIDIAISDNIVQFRNVSFHGSTGTLSATGRVQLDADNPGITAHIVADKLELFGAPDRQLAISGQASVANAGPGGGLAIDGKFAVDHARFDLPKTSAPRLGDDVVIVRSNGQTDTAAPPKAVSGVEKPIGPFAPIANIAIDLGHDFHFEGAGAVLGLTGALTVRSAPNEALSAVGTVSVTPGSTYEAFGRKLGIETGYFTFNGPVDNPSINLLAMRRNQEVEAGVRVQGTLRSPDVTLVSEPSVTQNEKLSWLLFGHGTDTGQNLGQQNTMTAALALLGSAGGKTLARSVGLDEFSIGTSDSGLTDAQVISVAKALNEHFVLGYEQGLQSAGYLFKLTWLLSRRWSVAAQAGTYNGLSLMFTNRFD</sequence>
<dbReference type="Proteomes" id="UP001082899">
    <property type="component" value="Unassembled WGS sequence"/>
</dbReference>
<dbReference type="Pfam" id="PF04357">
    <property type="entry name" value="TamB"/>
    <property type="match status" value="1"/>
</dbReference>
<dbReference type="EMBL" id="JAPMXC010000001">
    <property type="protein sequence ID" value="MCY0387449.1"/>
    <property type="molecule type" value="Genomic_DNA"/>
</dbReference>
<proteinExistence type="predicted"/>
<dbReference type="RefSeq" id="WP_267847190.1">
    <property type="nucleotide sequence ID" value="NZ_JAPMXC010000001.1"/>
</dbReference>
<evidence type="ECO:0000256" key="4">
    <source>
        <dbReference type="ARBA" id="ARBA00023136"/>
    </source>
</evidence>
<evidence type="ECO:0000256" key="3">
    <source>
        <dbReference type="ARBA" id="ARBA00022989"/>
    </source>
</evidence>
<feature type="region of interest" description="Disordered" evidence="5">
    <location>
        <begin position="35"/>
        <end position="80"/>
    </location>
</feature>
<keyword evidence="10" id="KW-1185">Reference proteome</keyword>
<keyword evidence="4 6" id="KW-0472">Membrane</keyword>
<organism evidence="9 10">
    <name type="scientific">Robbsia betulipollinis</name>
    <dbReference type="NCBI Taxonomy" id="2981849"/>
    <lineage>
        <taxon>Bacteria</taxon>
        <taxon>Pseudomonadati</taxon>
        <taxon>Pseudomonadota</taxon>
        <taxon>Betaproteobacteria</taxon>
        <taxon>Burkholderiales</taxon>
        <taxon>Burkholderiaceae</taxon>
        <taxon>Robbsia</taxon>
    </lineage>
</organism>
<evidence type="ECO:0000313" key="10">
    <source>
        <dbReference type="Proteomes" id="UP001082899"/>
    </source>
</evidence>
<evidence type="ECO:0000259" key="8">
    <source>
        <dbReference type="Pfam" id="PF04357"/>
    </source>
</evidence>
<reference evidence="9" key="1">
    <citation type="submission" date="2022-11" db="EMBL/GenBank/DDBJ databases">
        <title>Robbsia betulipollinis sp. nov., isolated from pollen of birch (Betula pendula).</title>
        <authorList>
            <person name="Shi H."/>
            <person name="Ambika Manirajan B."/>
            <person name="Ratering S."/>
            <person name="Geissler-Plaum R."/>
            <person name="Schnell S."/>
        </authorList>
    </citation>
    <scope>NUCLEOTIDE SEQUENCE</scope>
    <source>
        <strain evidence="9">Bb-Pol-6</strain>
    </source>
</reference>
<gene>
    <name evidence="9" type="ORF">OVY01_09415</name>
</gene>
<feature type="domain" description="Translocation and assembly module TamB C-terminal" evidence="8">
    <location>
        <begin position="1072"/>
        <end position="1415"/>
    </location>
</feature>
<evidence type="ECO:0000313" key="9">
    <source>
        <dbReference type="EMBL" id="MCY0387449.1"/>
    </source>
</evidence>
<feature type="transmembrane region" description="Helical" evidence="6">
    <location>
        <begin position="90"/>
        <end position="113"/>
    </location>
</feature>
<comment type="caution">
    <text evidence="9">The sequence shown here is derived from an EMBL/GenBank/DDBJ whole genome shotgun (WGS) entry which is preliminary data.</text>
</comment>
<accession>A0ABT3ZLN5</accession>
<feature type="region of interest" description="Disordered" evidence="5">
    <location>
        <begin position="547"/>
        <end position="597"/>
    </location>
</feature>